<gene>
    <name evidence="3" type="ORF">RFI_18971</name>
</gene>
<dbReference type="GO" id="GO:0000146">
    <property type="term" value="F:microfilament motor activity"/>
    <property type="evidence" value="ECO:0007669"/>
    <property type="project" value="TreeGrafter"/>
</dbReference>
<organism evidence="3 4">
    <name type="scientific">Reticulomyxa filosa</name>
    <dbReference type="NCBI Taxonomy" id="46433"/>
    <lineage>
        <taxon>Eukaryota</taxon>
        <taxon>Sar</taxon>
        <taxon>Rhizaria</taxon>
        <taxon>Retaria</taxon>
        <taxon>Foraminifera</taxon>
        <taxon>Monothalamids</taxon>
        <taxon>Reticulomyxidae</taxon>
        <taxon>Reticulomyxa</taxon>
    </lineage>
</organism>
<dbReference type="EMBL" id="ASPP01015151">
    <property type="protein sequence ID" value="ETO18305.1"/>
    <property type="molecule type" value="Genomic_DNA"/>
</dbReference>
<keyword evidence="1" id="KW-0175">Coiled coil</keyword>
<dbReference type="AlphaFoldDB" id="X6MZ16"/>
<dbReference type="Proteomes" id="UP000023152">
    <property type="component" value="Unassembled WGS sequence"/>
</dbReference>
<feature type="region of interest" description="Disordered" evidence="2">
    <location>
        <begin position="1"/>
        <end position="23"/>
    </location>
</feature>
<dbReference type="GO" id="GO:0032982">
    <property type="term" value="C:myosin filament"/>
    <property type="evidence" value="ECO:0007669"/>
    <property type="project" value="TreeGrafter"/>
</dbReference>
<evidence type="ECO:0000313" key="3">
    <source>
        <dbReference type="EMBL" id="ETO18305.1"/>
    </source>
</evidence>
<comment type="caution">
    <text evidence="3">The sequence shown here is derived from an EMBL/GenBank/DDBJ whole genome shotgun (WGS) entry which is preliminary data.</text>
</comment>
<feature type="coiled-coil region" evidence="1">
    <location>
        <begin position="110"/>
        <end position="144"/>
    </location>
</feature>
<keyword evidence="4" id="KW-1185">Reference proteome</keyword>
<dbReference type="GO" id="GO:0016460">
    <property type="term" value="C:myosin II complex"/>
    <property type="evidence" value="ECO:0007669"/>
    <property type="project" value="TreeGrafter"/>
</dbReference>
<name>X6MZ16_RETFI</name>
<proteinExistence type="predicted"/>
<feature type="coiled-coil region" evidence="1">
    <location>
        <begin position="549"/>
        <end position="646"/>
    </location>
</feature>
<evidence type="ECO:0000313" key="4">
    <source>
        <dbReference type="Proteomes" id="UP000023152"/>
    </source>
</evidence>
<reference evidence="3 4" key="1">
    <citation type="journal article" date="2013" name="Curr. Biol.">
        <title>The Genome of the Foraminiferan Reticulomyxa filosa.</title>
        <authorList>
            <person name="Glockner G."/>
            <person name="Hulsmann N."/>
            <person name="Schleicher M."/>
            <person name="Noegel A.A."/>
            <person name="Eichinger L."/>
            <person name="Gallinger C."/>
            <person name="Pawlowski J."/>
            <person name="Sierra R."/>
            <person name="Euteneuer U."/>
            <person name="Pillet L."/>
            <person name="Moustafa A."/>
            <person name="Platzer M."/>
            <person name="Groth M."/>
            <person name="Szafranski K."/>
            <person name="Schliwa M."/>
        </authorList>
    </citation>
    <scope>NUCLEOTIDE SEQUENCE [LARGE SCALE GENOMIC DNA]</scope>
</reference>
<dbReference type="GO" id="GO:0051015">
    <property type="term" value="F:actin filament binding"/>
    <property type="evidence" value="ECO:0007669"/>
    <property type="project" value="TreeGrafter"/>
</dbReference>
<dbReference type="PANTHER" id="PTHR45615">
    <property type="entry name" value="MYOSIN HEAVY CHAIN, NON-MUSCLE"/>
    <property type="match status" value="1"/>
</dbReference>
<sequence length="779" mass="91478">MSEDVEKLHAKLEEERTKRKGVEESVQQLQRRASQLGIDILQTSDVFDFAFDTLSNDHLGQLELQLKEEKTKGNKSNLKTIKFLRELQMIIRSNSNGDVTFVHTEEPLTNNQLLERIEALEKENLQLRKESEEIIKKKVELQEQVETERVRSSTLTRRLSVANQVHVNKLLQYTGSSTTSPAFRKPLRPVSQDKSKEFDEEQEREEVPPPPSYPPPDTTESITPHTESSVMSPQNGTASRLEDLQDQVQTLQLRKPDIEKQSLILCHSLSVHWFFSVLCQIKWYLQHNHHNDVLSENPMVRVQLLSDFIRALPDAHKEKIYNRYSSPKGMRPSGQIFNILFSFLALAIRAQDMSSATPQRDQYGERLQPFVSYIVERHLDSGELMTFGQLVNDLPRWLTEVDLDSNYHDELQKQVSELKDRLKKTEHEKERIRRESLHLQAQLKELSEETKKQRSGSFDNRSQDSLEEVYKSSEVIDKEEELKARIDKLELDLADERHEKEKIQETSRKSVWQLETQLKQLKNELGTKGLQDQHILESHENDDNEQENQVDLRNENTWAEERMEFYKNEENLMKNELYIGWKKKAKAYKEELQKQKIQIRERENSIMSLIKWKEEAERLHSIEEENNQYKAQLDDLNRQLSQFQRSHEGKKVRAQSIYELHDNVSNTLEQSKMQHEAIVEKYKEDVRNLHARISQFQDRTDALEKEKHDLLSQLTKISEENTLGEQMQHELLNDREALKNQVLAMRADKLLIVQTTAETIQTLRDNIKSLSSKLRANQK</sequence>
<dbReference type="PANTHER" id="PTHR45615:SF40">
    <property type="entry name" value="MYOSIN HEAVY CHAIN, NON-MUSCLE"/>
    <property type="match status" value="1"/>
</dbReference>
<dbReference type="GO" id="GO:0005737">
    <property type="term" value="C:cytoplasm"/>
    <property type="evidence" value="ECO:0007669"/>
    <property type="project" value="TreeGrafter"/>
</dbReference>
<protein>
    <submittedName>
        <fullName evidence="3">Viral A-type inclusion protein</fullName>
    </submittedName>
</protein>
<evidence type="ECO:0000256" key="2">
    <source>
        <dbReference type="SAM" id="MobiDB-lite"/>
    </source>
</evidence>
<feature type="compositionally biased region" description="Pro residues" evidence="2">
    <location>
        <begin position="208"/>
        <end position="217"/>
    </location>
</feature>
<feature type="compositionally biased region" description="Polar residues" evidence="2">
    <location>
        <begin position="172"/>
        <end position="181"/>
    </location>
</feature>
<feature type="compositionally biased region" description="Polar residues" evidence="2">
    <location>
        <begin position="218"/>
        <end position="238"/>
    </location>
</feature>
<feature type="region of interest" description="Disordered" evidence="2">
    <location>
        <begin position="446"/>
        <end position="466"/>
    </location>
</feature>
<feature type="coiled-coil region" evidence="1">
    <location>
        <begin position="672"/>
        <end position="720"/>
    </location>
</feature>
<feature type="region of interest" description="Disordered" evidence="2">
    <location>
        <begin position="172"/>
        <end position="240"/>
    </location>
</feature>
<evidence type="ECO:0000256" key="1">
    <source>
        <dbReference type="SAM" id="Coils"/>
    </source>
</evidence>
<accession>X6MZ16</accession>